<dbReference type="GO" id="GO:0016301">
    <property type="term" value="F:kinase activity"/>
    <property type="evidence" value="ECO:0007669"/>
    <property type="project" value="UniProtKB-KW"/>
</dbReference>
<keyword evidence="3 7" id="KW-0418">Kinase</keyword>
<dbReference type="InterPro" id="IPR007371">
    <property type="entry name" value="TPK_catalytic"/>
</dbReference>
<dbReference type="InterPro" id="IPR036759">
    <property type="entry name" value="TPK_catalytic_sf"/>
</dbReference>
<reference evidence="9 10" key="1">
    <citation type="submission" date="2018-08" db="EMBL/GenBank/DDBJ databases">
        <title>A genome reference for cultivated species of the human gut microbiota.</title>
        <authorList>
            <person name="Zou Y."/>
            <person name="Xue W."/>
            <person name="Luo G."/>
        </authorList>
    </citation>
    <scope>NUCLEOTIDE SEQUENCE [LARGE SCALE GENOMIC DNA]</scope>
    <source>
        <strain evidence="8 10">AM42-30</strain>
        <strain evidence="7 9">AM44-11BH</strain>
    </source>
</reference>
<dbReference type="InterPro" id="IPR007373">
    <property type="entry name" value="Thiamin_PyroPKinase_B1-bd"/>
</dbReference>
<evidence type="ECO:0000256" key="2">
    <source>
        <dbReference type="ARBA" id="ARBA00022741"/>
    </source>
</evidence>
<dbReference type="SMART" id="SM00983">
    <property type="entry name" value="TPK_B1_binding"/>
    <property type="match status" value="1"/>
</dbReference>
<dbReference type="Proteomes" id="UP000285740">
    <property type="component" value="Unassembled WGS sequence"/>
</dbReference>
<evidence type="ECO:0000313" key="8">
    <source>
        <dbReference type="EMBL" id="RHA80215.1"/>
    </source>
</evidence>
<evidence type="ECO:0000256" key="1">
    <source>
        <dbReference type="ARBA" id="ARBA00022679"/>
    </source>
</evidence>
<keyword evidence="9" id="KW-1185">Reference proteome</keyword>
<dbReference type="GO" id="GO:0005524">
    <property type="term" value="F:ATP binding"/>
    <property type="evidence" value="ECO:0007669"/>
    <property type="project" value="UniProtKB-KW"/>
</dbReference>
<evidence type="ECO:0000259" key="6">
    <source>
        <dbReference type="SMART" id="SM00983"/>
    </source>
</evidence>
<evidence type="ECO:0000313" key="10">
    <source>
        <dbReference type="Proteomes" id="UP000285740"/>
    </source>
</evidence>
<dbReference type="GO" id="GO:0030975">
    <property type="term" value="F:thiamine binding"/>
    <property type="evidence" value="ECO:0007669"/>
    <property type="project" value="InterPro"/>
</dbReference>
<dbReference type="GO" id="GO:0009229">
    <property type="term" value="P:thiamine diphosphate biosynthetic process"/>
    <property type="evidence" value="ECO:0007669"/>
    <property type="project" value="InterPro"/>
</dbReference>
<keyword evidence="4" id="KW-0067">ATP-binding</keyword>
<evidence type="ECO:0000313" key="7">
    <source>
        <dbReference type="EMBL" id="RHA18016.1"/>
    </source>
</evidence>
<comment type="caution">
    <text evidence="7">The sequence shown here is derived from an EMBL/GenBank/DDBJ whole genome shotgun (WGS) entry which is preliminary data.</text>
</comment>
<gene>
    <name evidence="8" type="ORF">DW918_06885</name>
    <name evidence="7" type="ORF">DW944_08070</name>
</gene>
<evidence type="ECO:0000256" key="3">
    <source>
        <dbReference type="ARBA" id="ARBA00022777"/>
    </source>
</evidence>
<name>A0A413R7E6_9FIRM</name>
<dbReference type="EMBL" id="QSFD01000007">
    <property type="protein sequence ID" value="RHA18016.1"/>
    <property type="molecule type" value="Genomic_DNA"/>
</dbReference>
<dbReference type="InterPro" id="IPR006282">
    <property type="entry name" value="Thi_PPkinase"/>
</dbReference>
<sequence>MNKKCYIVGAGDNSGTNFSKGKDEYVIAADGGLATLEKLGIQPDFILGDFDSLGYVPDGKNIEVHKVEKDDTDMMLSVERAVESGYNEIEIFGGTGGRIDHTVANFQTMLWASKQNVKIKMTDKNHVYFMITNDTLEIKGKDGADLSVFAFGGDAKGVTIKGGKYQAENVTLTMDNPTAVSNSFIGEKVRISVESGSLLVIVAK</sequence>
<dbReference type="SUPFAM" id="SSF63999">
    <property type="entry name" value="Thiamin pyrophosphokinase, catalytic domain"/>
    <property type="match status" value="1"/>
</dbReference>
<dbReference type="RefSeq" id="WP_117970822.1">
    <property type="nucleotide sequence ID" value="NZ_CATWJF010000034.1"/>
</dbReference>
<evidence type="ECO:0000256" key="5">
    <source>
        <dbReference type="NCBIfam" id="TIGR01378"/>
    </source>
</evidence>
<evidence type="ECO:0000256" key="4">
    <source>
        <dbReference type="ARBA" id="ARBA00022840"/>
    </source>
</evidence>
<dbReference type="CDD" id="cd07995">
    <property type="entry name" value="TPK"/>
    <property type="match status" value="1"/>
</dbReference>
<organism evidence="7 9">
    <name type="scientific">Eubacterium ventriosum</name>
    <dbReference type="NCBI Taxonomy" id="39496"/>
    <lineage>
        <taxon>Bacteria</taxon>
        <taxon>Bacillati</taxon>
        <taxon>Bacillota</taxon>
        <taxon>Clostridia</taxon>
        <taxon>Eubacteriales</taxon>
        <taxon>Eubacteriaceae</taxon>
        <taxon>Eubacterium</taxon>
    </lineage>
</organism>
<dbReference type="SUPFAM" id="SSF63862">
    <property type="entry name" value="Thiamin pyrophosphokinase, substrate-binding domain"/>
    <property type="match status" value="1"/>
</dbReference>
<dbReference type="NCBIfam" id="TIGR01378">
    <property type="entry name" value="thi_PPkinase"/>
    <property type="match status" value="1"/>
</dbReference>
<dbReference type="AlphaFoldDB" id="A0A413R7E6"/>
<dbReference type="Gene3D" id="3.40.50.10240">
    <property type="entry name" value="Thiamin pyrophosphokinase, catalytic domain"/>
    <property type="match status" value="1"/>
</dbReference>
<evidence type="ECO:0000313" key="9">
    <source>
        <dbReference type="Proteomes" id="UP000284779"/>
    </source>
</evidence>
<keyword evidence="1 7" id="KW-0808">Transferase</keyword>
<dbReference type="GO" id="GO:0006772">
    <property type="term" value="P:thiamine metabolic process"/>
    <property type="evidence" value="ECO:0007669"/>
    <property type="project" value="UniProtKB-UniRule"/>
</dbReference>
<dbReference type="GO" id="GO:0004788">
    <property type="term" value="F:thiamine diphosphokinase activity"/>
    <property type="evidence" value="ECO:0007669"/>
    <property type="project" value="UniProtKB-UniRule"/>
</dbReference>
<proteinExistence type="predicted"/>
<dbReference type="InterPro" id="IPR036371">
    <property type="entry name" value="TPK_B1-bd_sf"/>
</dbReference>
<dbReference type="Proteomes" id="UP000284779">
    <property type="component" value="Unassembled WGS sequence"/>
</dbReference>
<protein>
    <recommendedName>
        <fullName evidence="5">Thiamine diphosphokinase</fullName>
        <ecNumber evidence="5">2.7.6.2</ecNumber>
    </recommendedName>
</protein>
<dbReference type="Pfam" id="PF04265">
    <property type="entry name" value="TPK_B1_binding"/>
    <property type="match status" value="1"/>
</dbReference>
<dbReference type="InterPro" id="IPR053149">
    <property type="entry name" value="TPK"/>
</dbReference>
<dbReference type="EMBL" id="QSFV01000019">
    <property type="protein sequence ID" value="RHA80215.1"/>
    <property type="molecule type" value="Genomic_DNA"/>
</dbReference>
<dbReference type="PANTHER" id="PTHR41299:SF1">
    <property type="entry name" value="THIAMINE PYROPHOSPHOKINASE"/>
    <property type="match status" value="1"/>
</dbReference>
<dbReference type="PANTHER" id="PTHR41299">
    <property type="entry name" value="THIAMINE PYROPHOSPHOKINASE"/>
    <property type="match status" value="1"/>
</dbReference>
<dbReference type="Pfam" id="PF04263">
    <property type="entry name" value="TPK_catalytic"/>
    <property type="match status" value="1"/>
</dbReference>
<keyword evidence="2" id="KW-0547">Nucleotide-binding</keyword>
<feature type="domain" description="Thiamin pyrophosphokinase thiamin-binding" evidence="6">
    <location>
        <begin position="140"/>
        <end position="199"/>
    </location>
</feature>
<accession>A0A413R7E6</accession>
<dbReference type="EC" id="2.7.6.2" evidence="5"/>